<sequence>MKINEGSLDRGIRIIVGLALIGLTLAGTIGVWGWIGVLPLVTGLVGWCPGYSLLGISSRKAGS</sequence>
<gene>
    <name evidence="3" type="ORF">FOKN1_0723</name>
</gene>
<dbReference type="AlphaFoldDB" id="A0A1Z4VNQ0"/>
<reference evidence="3 4" key="1">
    <citation type="submission" date="2017-05" db="EMBL/GenBank/DDBJ databases">
        <title>Thiocyanate degradation by Thiohalobacter thiocyanaticus FOKN1.</title>
        <authorList>
            <person name="Oshiki M."/>
            <person name="Fukushima T."/>
            <person name="Kawano S."/>
            <person name="Nakagawa J."/>
        </authorList>
    </citation>
    <scope>NUCLEOTIDE SEQUENCE [LARGE SCALE GENOMIC DNA]</scope>
    <source>
        <strain evidence="3 4">FOKN1</strain>
    </source>
</reference>
<keyword evidence="4" id="KW-1185">Reference proteome</keyword>
<name>A0A1Z4VNQ0_9GAMM</name>
<proteinExistence type="predicted"/>
<evidence type="ECO:0000313" key="3">
    <source>
        <dbReference type="EMBL" id="BAZ93125.1"/>
    </source>
</evidence>
<accession>A0A1Z4VNQ0</accession>
<protein>
    <recommendedName>
        <fullName evidence="2">Inner membrane protein YgaP-like transmembrane domain-containing protein</fullName>
    </recommendedName>
</protein>
<dbReference type="Proteomes" id="UP000218765">
    <property type="component" value="Chromosome"/>
</dbReference>
<feature type="transmembrane region" description="Helical" evidence="1">
    <location>
        <begin position="12"/>
        <end position="35"/>
    </location>
</feature>
<keyword evidence="1" id="KW-0812">Transmembrane</keyword>
<feature type="domain" description="Inner membrane protein YgaP-like transmembrane" evidence="2">
    <location>
        <begin position="1"/>
        <end position="60"/>
    </location>
</feature>
<dbReference type="OrthoDB" id="9804804at2"/>
<keyword evidence="1" id="KW-1133">Transmembrane helix</keyword>
<dbReference type="Pfam" id="PF11127">
    <property type="entry name" value="YgaP-like_TM"/>
    <property type="match status" value="1"/>
</dbReference>
<evidence type="ECO:0000256" key="1">
    <source>
        <dbReference type="SAM" id="Phobius"/>
    </source>
</evidence>
<keyword evidence="1" id="KW-0472">Membrane</keyword>
<dbReference type="KEGG" id="ttc:FOKN1_0723"/>
<dbReference type="InterPro" id="IPR021309">
    <property type="entry name" value="YgaP-like_TM"/>
</dbReference>
<organism evidence="3 4">
    <name type="scientific">Thiohalobacter thiocyanaticus</name>
    <dbReference type="NCBI Taxonomy" id="585455"/>
    <lineage>
        <taxon>Bacteria</taxon>
        <taxon>Pseudomonadati</taxon>
        <taxon>Pseudomonadota</taxon>
        <taxon>Gammaproteobacteria</taxon>
        <taxon>Thiohalobacterales</taxon>
        <taxon>Thiohalobacteraceae</taxon>
        <taxon>Thiohalobacter</taxon>
    </lineage>
</organism>
<evidence type="ECO:0000313" key="4">
    <source>
        <dbReference type="Proteomes" id="UP000218765"/>
    </source>
</evidence>
<evidence type="ECO:0000259" key="2">
    <source>
        <dbReference type="Pfam" id="PF11127"/>
    </source>
</evidence>
<dbReference type="EMBL" id="AP018052">
    <property type="protein sequence ID" value="BAZ93125.1"/>
    <property type="molecule type" value="Genomic_DNA"/>
</dbReference>
<dbReference type="RefSeq" id="WP_096364819.1">
    <property type="nucleotide sequence ID" value="NZ_AP018052.1"/>
</dbReference>